<evidence type="ECO:0000313" key="1">
    <source>
        <dbReference type="EMBL" id="CAB4688153.1"/>
    </source>
</evidence>
<sequence>MAPHEQVQTCRVAAAHLKPIERRKRLLHCEVCSHRCRRRVATRKFVNGTRSAQSVVANRPEGITQTTDDHVGGLNHIGCEIGTKLKCRLCTGQRCLKLVDAGDDARRQFVATHQCLNARNTAQRVVKRSAGVGHSCSTRVQAKGLIERGDDAGRGWCQTRGRLAQNRNDPAHGLQVTALGYV</sequence>
<organism evidence="1">
    <name type="scientific">freshwater metagenome</name>
    <dbReference type="NCBI Taxonomy" id="449393"/>
    <lineage>
        <taxon>unclassified sequences</taxon>
        <taxon>metagenomes</taxon>
        <taxon>ecological metagenomes</taxon>
    </lineage>
</organism>
<dbReference type="AlphaFoldDB" id="A0A6J6NV54"/>
<gene>
    <name evidence="1" type="ORF">UFOPK2366_00596</name>
</gene>
<proteinExistence type="predicted"/>
<dbReference type="EMBL" id="CAEZXM010000087">
    <property type="protein sequence ID" value="CAB4688153.1"/>
    <property type="molecule type" value="Genomic_DNA"/>
</dbReference>
<accession>A0A6J6NV54</accession>
<protein>
    <submittedName>
        <fullName evidence="1">Unannotated protein</fullName>
    </submittedName>
</protein>
<reference evidence="1" key="1">
    <citation type="submission" date="2020-05" db="EMBL/GenBank/DDBJ databases">
        <authorList>
            <person name="Chiriac C."/>
            <person name="Salcher M."/>
            <person name="Ghai R."/>
            <person name="Kavagutti S V."/>
        </authorList>
    </citation>
    <scope>NUCLEOTIDE SEQUENCE</scope>
</reference>
<name>A0A6J6NV54_9ZZZZ</name>